<dbReference type="PANTHER" id="PTHR30273:SF2">
    <property type="entry name" value="PROTEIN FECR"/>
    <property type="match status" value="1"/>
</dbReference>
<name>A0ABR7CVK4_9BACT</name>
<organism evidence="4 5">
    <name type="scientific">Butyricimonas hominis</name>
    <dbReference type="NCBI Taxonomy" id="2763032"/>
    <lineage>
        <taxon>Bacteria</taxon>
        <taxon>Pseudomonadati</taxon>
        <taxon>Bacteroidota</taxon>
        <taxon>Bacteroidia</taxon>
        <taxon>Bacteroidales</taxon>
        <taxon>Odoribacteraceae</taxon>
        <taxon>Butyricimonas</taxon>
    </lineage>
</organism>
<feature type="domain" description="FecR protein" evidence="2">
    <location>
        <begin position="182"/>
        <end position="274"/>
    </location>
</feature>
<dbReference type="PANTHER" id="PTHR30273">
    <property type="entry name" value="PERIPLASMIC SIGNAL SENSOR AND SIGMA FACTOR ACTIVATOR FECR-RELATED"/>
    <property type="match status" value="1"/>
</dbReference>
<keyword evidence="1" id="KW-0472">Membrane</keyword>
<protein>
    <submittedName>
        <fullName evidence="4">DUF4974 domain-containing protein</fullName>
    </submittedName>
</protein>
<dbReference type="Pfam" id="PF16344">
    <property type="entry name" value="FecR_C"/>
    <property type="match status" value="1"/>
</dbReference>
<accession>A0ABR7CVK4</accession>
<evidence type="ECO:0000259" key="2">
    <source>
        <dbReference type="Pfam" id="PF04773"/>
    </source>
</evidence>
<keyword evidence="5" id="KW-1185">Reference proteome</keyword>
<dbReference type="InterPro" id="IPR032508">
    <property type="entry name" value="FecR_C"/>
</dbReference>
<dbReference type="Gene3D" id="3.55.50.30">
    <property type="match status" value="1"/>
</dbReference>
<comment type="caution">
    <text evidence="4">The sequence shown here is derived from an EMBL/GenBank/DDBJ whole genome shotgun (WGS) entry which is preliminary data.</text>
</comment>
<evidence type="ECO:0000313" key="4">
    <source>
        <dbReference type="EMBL" id="MBC5619712.1"/>
    </source>
</evidence>
<feature type="domain" description="Protein FecR C-terminal" evidence="3">
    <location>
        <begin position="319"/>
        <end position="388"/>
    </location>
</feature>
<dbReference type="Gene3D" id="2.60.120.1440">
    <property type="match status" value="1"/>
</dbReference>
<evidence type="ECO:0000256" key="1">
    <source>
        <dbReference type="SAM" id="Phobius"/>
    </source>
</evidence>
<gene>
    <name evidence="4" type="ORF">H8S64_01215</name>
</gene>
<sequence>MYTSEGNIIQLIRNCLLGVLSSEDRHKLDVWLEEERENQLLFEKIKKELSLGSEVAVFNKLNDEEAWLQFKELRKRKSKLRIIRRMLWYAAVIMPLTLGVLWFWDVNFHEERESASGMESVIQPGVSKATLVAANGEVYELRKEVHQEEIKMGNGLVVKREEGNLIYDSTMIVEERTMINTLKIPRGGEFKITLSDGTRVYLNSATDLRYPMVFDQKERKVYLSGEAYFEVSKDESRPFYVVADDVVIRVYGTEFNVNTHLERGVQAVLLSGKVGICDKRHGDEIIMKPGELACGNRKDGEITLRKVDVRQYVAWKDGYFAFENETLEQIMSTLSLWYNVDVFFQAESVKKMIFTGYMKRYSEIDEILRAITDVVGVQFSINDRTIVVSK</sequence>
<proteinExistence type="predicted"/>
<dbReference type="InterPro" id="IPR006860">
    <property type="entry name" value="FecR"/>
</dbReference>
<evidence type="ECO:0000259" key="3">
    <source>
        <dbReference type="Pfam" id="PF16344"/>
    </source>
</evidence>
<evidence type="ECO:0000313" key="5">
    <source>
        <dbReference type="Proteomes" id="UP000646484"/>
    </source>
</evidence>
<dbReference type="Pfam" id="PF04773">
    <property type="entry name" value="FecR"/>
    <property type="match status" value="1"/>
</dbReference>
<feature type="transmembrane region" description="Helical" evidence="1">
    <location>
        <begin position="86"/>
        <end position="104"/>
    </location>
</feature>
<dbReference type="InterPro" id="IPR012373">
    <property type="entry name" value="Ferrdict_sens_TM"/>
</dbReference>
<keyword evidence="1" id="KW-1133">Transmembrane helix</keyword>
<dbReference type="EMBL" id="JACOOH010000001">
    <property type="protein sequence ID" value="MBC5619712.1"/>
    <property type="molecule type" value="Genomic_DNA"/>
</dbReference>
<reference evidence="4 5" key="1">
    <citation type="submission" date="2020-08" db="EMBL/GenBank/DDBJ databases">
        <title>Genome public.</title>
        <authorList>
            <person name="Liu C."/>
            <person name="Sun Q."/>
        </authorList>
    </citation>
    <scope>NUCLEOTIDE SEQUENCE [LARGE SCALE GENOMIC DNA]</scope>
    <source>
        <strain evidence="4 5">NSJ-56</strain>
    </source>
</reference>
<keyword evidence="1" id="KW-0812">Transmembrane</keyword>
<dbReference type="Proteomes" id="UP000646484">
    <property type="component" value="Unassembled WGS sequence"/>
</dbReference>
<dbReference type="RefSeq" id="WP_186974629.1">
    <property type="nucleotide sequence ID" value="NZ_JACOOH010000001.1"/>
</dbReference>